<dbReference type="GO" id="GO:0006310">
    <property type="term" value="P:DNA recombination"/>
    <property type="evidence" value="ECO:0007669"/>
    <property type="project" value="InterPro"/>
</dbReference>
<dbReference type="PANTHER" id="PTHR30255">
    <property type="entry name" value="SINGLE-STRANDED-DNA-SPECIFIC EXONUCLEASE RECJ"/>
    <property type="match status" value="1"/>
</dbReference>
<feature type="domain" description="RecJ OB" evidence="8">
    <location>
        <begin position="438"/>
        <end position="540"/>
    </location>
</feature>
<evidence type="ECO:0000256" key="5">
    <source>
        <dbReference type="ARBA" id="ARBA00022839"/>
    </source>
</evidence>
<evidence type="ECO:0000313" key="9">
    <source>
        <dbReference type="EMBL" id="HIU33686.1"/>
    </source>
</evidence>
<evidence type="ECO:0000256" key="4">
    <source>
        <dbReference type="ARBA" id="ARBA00022801"/>
    </source>
</evidence>
<evidence type="ECO:0000256" key="2">
    <source>
        <dbReference type="ARBA" id="ARBA00019841"/>
    </source>
</evidence>
<comment type="caution">
    <text evidence="9">The sequence shown here is derived from an EMBL/GenBank/DDBJ whole genome shotgun (WGS) entry which is preliminary data.</text>
</comment>
<evidence type="ECO:0000256" key="3">
    <source>
        <dbReference type="ARBA" id="ARBA00022722"/>
    </source>
</evidence>
<dbReference type="Pfam" id="PF01368">
    <property type="entry name" value="DHH"/>
    <property type="match status" value="1"/>
</dbReference>
<gene>
    <name evidence="9" type="primary">recJ</name>
    <name evidence="9" type="ORF">IAB02_03910</name>
</gene>
<keyword evidence="4" id="KW-0378">Hydrolase</keyword>
<evidence type="ECO:0000259" key="8">
    <source>
        <dbReference type="Pfam" id="PF17768"/>
    </source>
</evidence>
<evidence type="ECO:0000259" key="6">
    <source>
        <dbReference type="Pfam" id="PF01368"/>
    </source>
</evidence>
<comment type="similarity">
    <text evidence="1">Belongs to the RecJ family.</text>
</comment>
<dbReference type="Pfam" id="PF17768">
    <property type="entry name" value="RecJ_OB"/>
    <property type="match status" value="1"/>
</dbReference>
<dbReference type="InterPro" id="IPR003156">
    <property type="entry name" value="DHHA1_dom"/>
</dbReference>
<keyword evidence="5 9" id="KW-0269">Exonuclease</keyword>
<feature type="non-terminal residue" evidence="9">
    <location>
        <position position="573"/>
    </location>
</feature>
<dbReference type="Pfam" id="PF02272">
    <property type="entry name" value="DHHA1"/>
    <property type="match status" value="1"/>
</dbReference>
<feature type="domain" description="DDH" evidence="6">
    <location>
        <begin position="73"/>
        <end position="212"/>
    </location>
</feature>
<dbReference type="InterPro" id="IPR001667">
    <property type="entry name" value="DDH_dom"/>
</dbReference>
<reference evidence="9" key="2">
    <citation type="journal article" date="2021" name="PeerJ">
        <title>Extensive microbial diversity within the chicken gut microbiome revealed by metagenomics and culture.</title>
        <authorList>
            <person name="Gilroy R."/>
            <person name="Ravi A."/>
            <person name="Getino M."/>
            <person name="Pursley I."/>
            <person name="Horton D.L."/>
            <person name="Alikhan N.F."/>
            <person name="Baker D."/>
            <person name="Gharbi K."/>
            <person name="Hall N."/>
            <person name="Watson M."/>
            <person name="Adriaenssens E.M."/>
            <person name="Foster-Nyarko E."/>
            <person name="Jarju S."/>
            <person name="Secka A."/>
            <person name="Antonio M."/>
            <person name="Oren A."/>
            <person name="Chaudhuri R.R."/>
            <person name="La Ragione R."/>
            <person name="Hildebrand F."/>
            <person name="Pallen M.J."/>
        </authorList>
    </citation>
    <scope>NUCLEOTIDE SEQUENCE</scope>
    <source>
        <strain evidence="9">ChiHcec3-11533</strain>
    </source>
</reference>
<dbReference type="EMBL" id="DVMU01000086">
    <property type="protein sequence ID" value="HIU33686.1"/>
    <property type="molecule type" value="Genomic_DNA"/>
</dbReference>
<dbReference type="AlphaFoldDB" id="A0A9D1LCF4"/>
<protein>
    <recommendedName>
        <fullName evidence="2">Single-stranded-DNA-specific exonuclease RecJ</fullName>
    </recommendedName>
</protein>
<dbReference type="InterPro" id="IPR051673">
    <property type="entry name" value="SSDNA_exonuclease_RecJ"/>
</dbReference>
<evidence type="ECO:0000256" key="1">
    <source>
        <dbReference type="ARBA" id="ARBA00005915"/>
    </source>
</evidence>
<dbReference type="GO" id="GO:0006281">
    <property type="term" value="P:DNA repair"/>
    <property type="evidence" value="ECO:0007669"/>
    <property type="project" value="InterPro"/>
</dbReference>
<proteinExistence type="inferred from homology"/>
<feature type="domain" description="DHHA1" evidence="7">
    <location>
        <begin position="334"/>
        <end position="424"/>
    </location>
</feature>
<dbReference type="InterPro" id="IPR041122">
    <property type="entry name" value="RecJ_OB"/>
</dbReference>
<evidence type="ECO:0000259" key="7">
    <source>
        <dbReference type="Pfam" id="PF02272"/>
    </source>
</evidence>
<dbReference type="Gene3D" id="3.90.1640.30">
    <property type="match status" value="1"/>
</dbReference>
<dbReference type="GO" id="GO:0008409">
    <property type="term" value="F:5'-3' exonuclease activity"/>
    <property type="evidence" value="ECO:0007669"/>
    <property type="project" value="InterPro"/>
</dbReference>
<dbReference type="SUPFAM" id="SSF64182">
    <property type="entry name" value="DHH phosphoesterases"/>
    <property type="match status" value="1"/>
</dbReference>
<organism evidence="9 10">
    <name type="scientific">Candidatus Pullichristensenella excrementigallinarum</name>
    <dbReference type="NCBI Taxonomy" id="2840907"/>
    <lineage>
        <taxon>Bacteria</taxon>
        <taxon>Bacillati</taxon>
        <taxon>Bacillota</taxon>
        <taxon>Clostridia</taxon>
        <taxon>Candidatus Pullichristensenella</taxon>
    </lineage>
</organism>
<dbReference type="Gene3D" id="3.10.310.30">
    <property type="match status" value="1"/>
</dbReference>
<dbReference type="NCBIfam" id="TIGR00644">
    <property type="entry name" value="recJ"/>
    <property type="match status" value="1"/>
</dbReference>
<evidence type="ECO:0000313" key="10">
    <source>
        <dbReference type="Proteomes" id="UP000824072"/>
    </source>
</evidence>
<keyword evidence="3" id="KW-0540">Nuclease</keyword>
<reference evidence="9" key="1">
    <citation type="submission" date="2020-10" db="EMBL/GenBank/DDBJ databases">
        <authorList>
            <person name="Gilroy R."/>
        </authorList>
    </citation>
    <scope>NUCLEOTIDE SEQUENCE</scope>
    <source>
        <strain evidence="9">ChiHcec3-11533</strain>
    </source>
</reference>
<dbReference type="InterPro" id="IPR004610">
    <property type="entry name" value="RecJ"/>
</dbReference>
<dbReference type="GO" id="GO:0003676">
    <property type="term" value="F:nucleic acid binding"/>
    <property type="evidence" value="ECO:0007669"/>
    <property type="project" value="InterPro"/>
</dbReference>
<accession>A0A9D1LCF4</accession>
<name>A0A9D1LCF4_9FIRM</name>
<sequence>MKKYLRRTSLENAPDCDAGLFERLLRARGIASPEERDAFLLAGEENLHSPTLLSDMARAKDRILAAVRAREPICIWGDYDVDGVCASAILSGHLRAMGANAQVYLPSRHLEGYGLNSAGLQKASAWARLLITVDCGISALESVEYAKSLGMDVIVTDHHRPGDALPDCPVVNPLLNEYPCPSLSGAGVAFKLVEALRGREAAMESVDLAALATVADVVPLLGENRAIVRMGLMRMNARPRPGIQALREAAGLGERELTAGHLGFQIGPRLNAAGRLGSARRALDLLLSHDPEQAQTLAEELDAENTRRREVEKEIVDNALEQLRDFDFPAHRALVLAGKDWNPGVLGLAAARLVEKFHYPTILLSGEEALTGSCRSIEGVDIFQALSAVSAFLEHFGGHRQAAGLTIRREHLPAFVQALDEFLWQSIPPEAYVPVAPYDLECSLAELTEPEVSRLEQFQPCGMGNPAPVLRAPVRVTASRRVGRDGAHLKLSFEDHSRKMDGVFFQMGPHCEEFVGECDALFTPKLNAFQGRVRVELELKALEPLNAKARILANWDEEPSLMSHFLTEMLYNR</sequence>
<dbReference type="Proteomes" id="UP000824072">
    <property type="component" value="Unassembled WGS sequence"/>
</dbReference>
<dbReference type="PANTHER" id="PTHR30255:SF2">
    <property type="entry name" value="SINGLE-STRANDED-DNA-SPECIFIC EXONUCLEASE RECJ"/>
    <property type="match status" value="1"/>
</dbReference>
<dbReference type="InterPro" id="IPR038763">
    <property type="entry name" value="DHH_sf"/>
</dbReference>